<name>A0ABN2TPK8_9ACTN</name>
<dbReference type="Gene3D" id="3.40.50.1820">
    <property type="entry name" value="alpha/beta hydrolase"/>
    <property type="match status" value="1"/>
</dbReference>
<reference evidence="2 3" key="1">
    <citation type="journal article" date="2019" name="Int. J. Syst. Evol. Microbiol.">
        <title>The Global Catalogue of Microorganisms (GCM) 10K type strain sequencing project: providing services to taxonomists for standard genome sequencing and annotation.</title>
        <authorList>
            <consortium name="The Broad Institute Genomics Platform"/>
            <consortium name="The Broad Institute Genome Sequencing Center for Infectious Disease"/>
            <person name="Wu L."/>
            <person name="Ma J."/>
        </authorList>
    </citation>
    <scope>NUCLEOTIDE SEQUENCE [LARGE SCALE GENOMIC DNA]</scope>
    <source>
        <strain evidence="2 3">JCM 16014</strain>
    </source>
</reference>
<evidence type="ECO:0000313" key="2">
    <source>
        <dbReference type="EMBL" id="GAA2014958.1"/>
    </source>
</evidence>
<dbReference type="EMBL" id="BAAAQN010000003">
    <property type="protein sequence ID" value="GAA2014958.1"/>
    <property type="molecule type" value="Genomic_DNA"/>
</dbReference>
<evidence type="ECO:0000256" key="1">
    <source>
        <dbReference type="SAM" id="MobiDB-lite"/>
    </source>
</evidence>
<dbReference type="RefSeq" id="WP_344664058.1">
    <property type="nucleotide sequence ID" value="NZ_BAAAQN010000003.1"/>
</dbReference>
<proteinExistence type="predicted"/>
<dbReference type="InterPro" id="IPR029058">
    <property type="entry name" value="AB_hydrolase_fold"/>
</dbReference>
<keyword evidence="3" id="KW-1185">Reference proteome</keyword>
<feature type="region of interest" description="Disordered" evidence="1">
    <location>
        <begin position="1"/>
        <end position="29"/>
    </location>
</feature>
<dbReference type="SUPFAM" id="SSF53474">
    <property type="entry name" value="alpha/beta-Hydrolases"/>
    <property type="match status" value="1"/>
</dbReference>
<gene>
    <name evidence="2" type="ORF">GCM10009839_07600</name>
</gene>
<protein>
    <recommendedName>
        <fullName evidence="4">Alpha/beta hydrolase</fullName>
    </recommendedName>
</protein>
<accession>A0ABN2TPK8</accession>
<organism evidence="2 3">
    <name type="scientific">Catenulispora yoronensis</name>
    <dbReference type="NCBI Taxonomy" id="450799"/>
    <lineage>
        <taxon>Bacteria</taxon>
        <taxon>Bacillati</taxon>
        <taxon>Actinomycetota</taxon>
        <taxon>Actinomycetes</taxon>
        <taxon>Catenulisporales</taxon>
        <taxon>Catenulisporaceae</taxon>
        <taxon>Catenulispora</taxon>
    </lineage>
</organism>
<evidence type="ECO:0000313" key="3">
    <source>
        <dbReference type="Proteomes" id="UP001500751"/>
    </source>
</evidence>
<dbReference type="Proteomes" id="UP001500751">
    <property type="component" value="Unassembled WGS sequence"/>
</dbReference>
<evidence type="ECO:0008006" key="4">
    <source>
        <dbReference type="Google" id="ProtNLM"/>
    </source>
</evidence>
<sequence>MRFISEQLLDGADGGGDGGRGEVGDGNSVRQREFTLGDVPGYLWTPASASPSAPVPLILLGHPGDLRRMYPRLVGRAQHSAADGFATATIELPGSGTRPRSEPAEQARADLRQAIQAGGPVPDEIVERLILPLVKAAVPEWRTTLDALLALPELHGPVGIAGGVIAIAIRLALTEPRIAAAGLFAGSYVPRSMFTEARQVTIPLHVLLQWDDEGNDRQAALDLFDAFGSKEKTLHANMGGHTGVPHFAQDDSGRFFARHLR</sequence>
<comment type="caution">
    <text evidence="2">The sequence shown here is derived from an EMBL/GenBank/DDBJ whole genome shotgun (WGS) entry which is preliminary data.</text>
</comment>